<dbReference type="GO" id="GO:0007268">
    <property type="term" value="P:chemical synaptic transmission"/>
    <property type="evidence" value="ECO:0000318"/>
    <property type="project" value="GO_Central"/>
</dbReference>
<dbReference type="EnsemblMetazoa" id="XM_783291">
    <property type="protein sequence ID" value="XP_788384"/>
    <property type="gene ID" value="LOC583378"/>
</dbReference>
<dbReference type="FunFam" id="1.20.58.390:FF:000093">
    <property type="entry name" value="Uncharacterized protein"/>
    <property type="match status" value="1"/>
</dbReference>
<dbReference type="InterPro" id="IPR038050">
    <property type="entry name" value="Neuro_actylchol_rec"/>
</dbReference>
<keyword evidence="5" id="KW-0770">Synapse</keyword>
<dbReference type="InParanoid" id="A0A7M7RF12"/>
<evidence type="ECO:0000256" key="4">
    <source>
        <dbReference type="ARBA" id="ARBA00022989"/>
    </source>
</evidence>
<organism evidence="18 19">
    <name type="scientific">Strongylocentrotus purpuratus</name>
    <name type="common">Purple sea urchin</name>
    <dbReference type="NCBI Taxonomy" id="7668"/>
    <lineage>
        <taxon>Eukaryota</taxon>
        <taxon>Metazoa</taxon>
        <taxon>Echinodermata</taxon>
        <taxon>Eleutherozoa</taxon>
        <taxon>Echinozoa</taxon>
        <taxon>Echinoidea</taxon>
        <taxon>Euechinoidea</taxon>
        <taxon>Echinacea</taxon>
        <taxon>Camarodonta</taxon>
        <taxon>Echinidea</taxon>
        <taxon>Strongylocentrotidae</taxon>
        <taxon>Strongylocentrotus</taxon>
    </lineage>
</organism>
<evidence type="ECO:0000256" key="6">
    <source>
        <dbReference type="ARBA" id="ARBA00023065"/>
    </source>
</evidence>
<evidence type="ECO:0000256" key="2">
    <source>
        <dbReference type="ARBA" id="ARBA00022475"/>
    </source>
</evidence>
<keyword evidence="4 14" id="KW-1133">Transmembrane helix</keyword>
<dbReference type="SUPFAM" id="SSF90112">
    <property type="entry name" value="Neurotransmitter-gated ion-channel transmembrane pore"/>
    <property type="match status" value="1"/>
</dbReference>
<dbReference type="GO" id="GO:1902495">
    <property type="term" value="C:transmembrane transporter complex"/>
    <property type="evidence" value="ECO:0000318"/>
    <property type="project" value="GO_Central"/>
</dbReference>
<evidence type="ECO:0000256" key="5">
    <source>
        <dbReference type="ARBA" id="ARBA00023018"/>
    </source>
</evidence>
<evidence type="ECO:0000256" key="12">
    <source>
        <dbReference type="ARBA" id="ARBA00023303"/>
    </source>
</evidence>
<dbReference type="CDD" id="cd18997">
    <property type="entry name" value="LGIC_ECD_nAChR"/>
    <property type="match status" value="1"/>
</dbReference>
<dbReference type="InterPro" id="IPR002394">
    <property type="entry name" value="Nicotinic_acetylcholine_rcpt"/>
</dbReference>
<keyword evidence="3 14" id="KW-0812">Transmembrane</keyword>
<dbReference type="Gene3D" id="1.20.58.390">
    <property type="entry name" value="Neurotransmitter-gated ion-channel transmembrane domain"/>
    <property type="match status" value="1"/>
</dbReference>
<dbReference type="GO" id="GO:1904315">
    <property type="term" value="F:transmitter-gated monoatomic ion channel activity involved in regulation of postsynaptic membrane potential"/>
    <property type="evidence" value="ECO:0000318"/>
    <property type="project" value="GO_Central"/>
</dbReference>
<reference evidence="19" key="1">
    <citation type="submission" date="2015-02" db="EMBL/GenBank/DDBJ databases">
        <title>Genome sequencing for Strongylocentrotus purpuratus.</title>
        <authorList>
            <person name="Murali S."/>
            <person name="Liu Y."/>
            <person name="Vee V."/>
            <person name="English A."/>
            <person name="Wang M."/>
            <person name="Skinner E."/>
            <person name="Han Y."/>
            <person name="Muzny D.M."/>
            <person name="Worley K.C."/>
            <person name="Gibbs R.A."/>
        </authorList>
    </citation>
    <scope>NUCLEOTIDE SEQUENCE</scope>
</reference>
<dbReference type="GO" id="GO:0045202">
    <property type="term" value="C:synapse"/>
    <property type="evidence" value="ECO:0000318"/>
    <property type="project" value="GO_Central"/>
</dbReference>
<evidence type="ECO:0000256" key="14">
    <source>
        <dbReference type="RuleBase" id="RU000687"/>
    </source>
</evidence>
<evidence type="ECO:0000256" key="8">
    <source>
        <dbReference type="ARBA" id="ARBA00023157"/>
    </source>
</evidence>
<dbReference type="PROSITE" id="PS00236">
    <property type="entry name" value="NEUROTR_ION_CHANNEL"/>
    <property type="match status" value="1"/>
</dbReference>
<dbReference type="GO" id="GO:0022848">
    <property type="term" value="F:acetylcholine-gated monoatomic cation-selective channel activity"/>
    <property type="evidence" value="ECO:0007669"/>
    <property type="project" value="InterPro"/>
</dbReference>
<feature type="transmembrane region" description="Helical" evidence="14">
    <location>
        <begin position="226"/>
        <end position="249"/>
    </location>
</feature>
<protein>
    <recommendedName>
        <fullName evidence="20">Neuronal acetylcholine receptor subunit alpha-10-like</fullName>
    </recommendedName>
</protein>
<keyword evidence="11" id="KW-1071">Ligand-gated ion channel</keyword>
<dbReference type="Pfam" id="PF02932">
    <property type="entry name" value="Neur_chan_memb"/>
    <property type="match status" value="1"/>
</dbReference>
<dbReference type="InterPro" id="IPR006202">
    <property type="entry name" value="Neur_chan_lig-bd"/>
</dbReference>
<dbReference type="CDD" id="cd19051">
    <property type="entry name" value="LGIC_TM_cation"/>
    <property type="match status" value="1"/>
</dbReference>
<evidence type="ECO:0000256" key="10">
    <source>
        <dbReference type="ARBA" id="ARBA00023180"/>
    </source>
</evidence>
<dbReference type="InterPro" id="IPR006029">
    <property type="entry name" value="Neurotrans-gated_channel_TM"/>
</dbReference>
<dbReference type="InterPro" id="IPR036719">
    <property type="entry name" value="Neuro-gated_channel_TM_sf"/>
</dbReference>
<dbReference type="GO" id="GO:0043005">
    <property type="term" value="C:neuron projection"/>
    <property type="evidence" value="ECO:0000318"/>
    <property type="project" value="GO_Central"/>
</dbReference>
<reference evidence="18" key="2">
    <citation type="submission" date="2021-01" db="UniProtKB">
        <authorList>
            <consortium name="EnsemblMetazoa"/>
        </authorList>
    </citation>
    <scope>IDENTIFICATION</scope>
</reference>
<keyword evidence="9" id="KW-0675">Receptor</keyword>
<dbReference type="GO" id="GO:0005886">
    <property type="term" value="C:plasma membrane"/>
    <property type="evidence" value="ECO:0000318"/>
    <property type="project" value="GO_Central"/>
</dbReference>
<accession>A0A7M7RF12</accession>
<dbReference type="Gene3D" id="2.70.170.10">
    <property type="entry name" value="Neurotransmitter-gated ion-channel ligand-binding domain"/>
    <property type="match status" value="1"/>
</dbReference>
<keyword evidence="1 14" id="KW-0813">Transport</keyword>
<feature type="domain" description="Neurotransmitter-gated ion-channel transmembrane" evidence="17">
    <location>
        <begin position="171"/>
        <end position="385"/>
    </location>
</feature>
<dbReference type="Pfam" id="PF02931">
    <property type="entry name" value="Neur_chan_LBD"/>
    <property type="match status" value="1"/>
</dbReference>
<feature type="region of interest" description="Disordered" evidence="15">
    <location>
        <begin position="320"/>
        <end position="339"/>
    </location>
</feature>
<keyword evidence="8" id="KW-1015">Disulfide bond</keyword>
<evidence type="ECO:0000259" key="16">
    <source>
        <dbReference type="Pfam" id="PF02931"/>
    </source>
</evidence>
<evidence type="ECO:0000256" key="9">
    <source>
        <dbReference type="ARBA" id="ARBA00023170"/>
    </source>
</evidence>
<dbReference type="FunFam" id="2.70.170.10:FF:000028">
    <property type="entry name" value="AcetylCholine Receptor"/>
    <property type="match status" value="1"/>
</dbReference>
<dbReference type="PRINTS" id="PR00254">
    <property type="entry name" value="NICOTINICR"/>
</dbReference>
<evidence type="ECO:0000256" key="15">
    <source>
        <dbReference type="SAM" id="MobiDB-lite"/>
    </source>
</evidence>
<dbReference type="InterPro" id="IPR018000">
    <property type="entry name" value="Neurotransmitter_ion_chnl_CS"/>
</dbReference>
<evidence type="ECO:0000256" key="1">
    <source>
        <dbReference type="ARBA" id="ARBA00022448"/>
    </source>
</evidence>
<evidence type="ECO:0000256" key="13">
    <source>
        <dbReference type="ARBA" id="ARBA00034099"/>
    </source>
</evidence>
<sequence>MEQRITINGWRKLQWRDEFLGWDKETYDGIDSLEVSPDKIWLPDIKLYENIDKDFQSEDAVNALVTNDGMVTWYTPMVISSSCKINVRYFPFDVQTCTLTFGSWAYTIDSLNLNYSDDATQNVFLNNGVWDLRKIHLERITAKYDCCPFPYSSVKIDLFLERRYEFYLFNMVVPCVMLSAINALVFLVPPESGEKISFSVANLLASILFQQLIGELMPPLGDEIPLLGMFFLYMVGMSCVALGASVLILRMFHRLGEEPVPRYLKRIFLRRASVSLSFKRASVAIKKTRTNRLSSNGDDGYRRGSNLSSTIIKENANDTNSKMADESSYPLHPKNDVNSTSKLSIHRQGFGDDYESESSTLKREVIRQEWMTVARKLDKTLGALVAGSTLLVITLIFILFVFRG</sequence>
<dbReference type="AlphaFoldDB" id="A0A7M7RF12"/>
<keyword evidence="10" id="KW-0325">Glycoprotein</keyword>
<dbReference type="Proteomes" id="UP000007110">
    <property type="component" value="Unassembled WGS sequence"/>
</dbReference>
<evidence type="ECO:0000313" key="18">
    <source>
        <dbReference type="EnsemblMetazoa" id="XP_788384"/>
    </source>
</evidence>
<evidence type="ECO:0000256" key="11">
    <source>
        <dbReference type="ARBA" id="ARBA00023286"/>
    </source>
</evidence>
<dbReference type="GeneID" id="583378"/>
<feature type="transmembrane region" description="Helical" evidence="14">
    <location>
        <begin position="381"/>
        <end position="402"/>
    </location>
</feature>
<dbReference type="GO" id="GO:0042391">
    <property type="term" value="P:regulation of membrane potential"/>
    <property type="evidence" value="ECO:0000318"/>
    <property type="project" value="GO_Central"/>
</dbReference>
<dbReference type="OrthoDB" id="5975154at2759"/>
<keyword evidence="12 14" id="KW-0407">Ion channel</keyword>
<evidence type="ECO:0000256" key="3">
    <source>
        <dbReference type="ARBA" id="ARBA00022692"/>
    </source>
</evidence>
<keyword evidence="7 14" id="KW-0472">Membrane</keyword>
<keyword evidence="6 14" id="KW-0406">Ion transport</keyword>
<name>A0A7M7RF12_STRPU</name>
<evidence type="ECO:0000313" key="19">
    <source>
        <dbReference type="Proteomes" id="UP000007110"/>
    </source>
</evidence>
<feature type="domain" description="Neurotransmitter-gated ion-channel ligand-binding" evidence="16">
    <location>
        <begin position="2"/>
        <end position="164"/>
    </location>
</feature>
<dbReference type="GO" id="GO:0004888">
    <property type="term" value="F:transmembrane signaling receptor activity"/>
    <property type="evidence" value="ECO:0007669"/>
    <property type="project" value="InterPro"/>
</dbReference>
<comment type="similarity">
    <text evidence="14">Belongs to the ligand-gated ion channel (TC 1.A.9) family.</text>
</comment>
<feature type="transmembrane region" description="Helical" evidence="14">
    <location>
        <begin position="166"/>
        <end position="189"/>
    </location>
</feature>
<evidence type="ECO:0000256" key="7">
    <source>
        <dbReference type="ARBA" id="ARBA00023136"/>
    </source>
</evidence>
<dbReference type="RefSeq" id="XP_788384.3">
    <property type="nucleotide sequence ID" value="XM_783291.5"/>
</dbReference>
<dbReference type="SUPFAM" id="SSF63712">
    <property type="entry name" value="Nicotinic receptor ligand binding domain-like"/>
    <property type="match status" value="1"/>
</dbReference>
<dbReference type="OMA" id="WAYTIDS"/>
<evidence type="ECO:0000259" key="17">
    <source>
        <dbReference type="Pfam" id="PF02932"/>
    </source>
</evidence>
<keyword evidence="2" id="KW-1003">Cell membrane</keyword>
<dbReference type="GO" id="GO:0045211">
    <property type="term" value="C:postsynaptic membrane"/>
    <property type="evidence" value="ECO:0007669"/>
    <property type="project" value="InterPro"/>
</dbReference>
<comment type="caution">
    <text evidence="14">Lacks conserved residue(s) required for the propagation of feature annotation.</text>
</comment>
<dbReference type="InterPro" id="IPR006201">
    <property type="entry name" value="Neur_channel"/>
</dbReference>
<keyword evidence="19" id="KW-1185">Reference proteome</keyword>
<dbReference type="GO" id="GO:0005231">
    <property type="term" value="F:excitatory extracellular ligand-gated monoatomic ion channel activity"/>
    <property type="evidence" value="ECO:0000318"/>
    <property type="project" value="GO_Central"/>
</dbReference>
<dbReference type="PANTHER" id="PTHR18945">
    <property type="entry name" value="NEUROTRANSMITTER GATED ION CHANNEL"/>
    <property type="match status" value="1"/>
</dbReference>
<dbReference type="KEGG" id="spu:583378"/>
<dbReference type="GO" id="GO:0034220">
    <property type="term" value="P:monoatomic ion transmembrane transport"/>
    <property type="evidence" value="ECO:0000318"/>
    <property type="project" value="GO_Central"/>
</dbReference>
<evidence type="ECO:0008006" key="20">
    <source>
        <dbReference type="Google" id="ProtNLM"/>
    </source>
</evidence>
<dbReference type="InterPro" id="IPR036734">
    <property type="entry name" value="Neur_chan_lig-bd_sf"/>
</dbReference>
<comment type="subcellular location">
    <subcellularLocation>
        <location evidence="13">Synaptic cell membrane</location>
        <topology evidence="13">Multi-pass membrane protein</topology>
    </subcellularLocation>
</comment>
<dbReference type="PRINTS" id="PR00252">
    <property type="entry name" value="NRIONCHANNEL"/>
</dbReference>
<proteinExistence type="inferred from homology"/>